<dbReference type="AlphaFoldDB" id="A0A0B1T5X9"/>
<dbReference type="InterPro" id="IPR019425">
    <property type="entry name" value="7TM_GPCR_serpentine_rcpt_Srt"/>
</dbReference>
<dbReference type="Proteomes" id="UP000053660">
    <property type="component" value="Unassembled WGS sequence"/>
</dbReference>
<reference evidence="2 3" key="1">
    <citation type="submission" date="2014-03" db="EMBL/GenBank/DDBJ databases">
        <title>Draft genome of the hookworm Oesophagostomum dentatum.</title>
        <authorList>
            <person name="Mitreva M."/>
        </authorList>
    </citation>
    <scope>NUCLEOTIDE SEQUENCE [LARGE SCALE GENOMIC DNA]</scope>
    <source>
        <strain evidence="2 3">OD-Hann</strain>
    </source>
</reference>
<dbReference type="Pfam" id="PF10321">
    <property type="entry name" value="7TM_GPCR_Srt"/>
    <property type="match status" value="1"/>
</dbReference>
<proteinExistence type="predicted"/>
<organism evidence="2 3">
    <name type="scientific">Oesophagostomum dentatum</name>
    <name type="common">Nodular worm</name>
    <dbReference type="NCBI Taxonomy" id="61180"/>
    <lineage>
        <taxon>Eukaryota</taxon>
        <taxon>Metazoa</taxon>
        <taxon>Ecdysozoa</taxon>
        <taxon>Nematoda</taxon>
        <taxon>Chromadorea</taxon>
        <taxon>Rhabditida</taxon>
        <taxon>Rhabditina</taxon>
        <taxon>Rhabditomorpha</taxon>
        <taxon>Strongyloidea</taxon>
        <taxon>Strongylidae</taxon>
        <taxon>Oesophagostomum</taxon>
    </lineage>
</organism>
<keyword evidence="1" id="KW-0812">Transmembrane</keyword>
<evidence type="ECO:0008006" key="4">
    <source>
        <dbReference type="Google" id="ProtNLM"/>
    </source>
</evidence>
<evidence type="ECO:0000313" key="3">
    <source>
        <dbReference type="Proteomes" id="UP000053660"/>
    </source>
</evidence>
<gene>
    <name evidence="2" type="ORF">OESDEN_08584</name>
</gene>
<evidence type="ECO:0000256" key="1">
    <source>
        <dbReference type="SAM" id="Phobius"/>
    </source>
</evidence>
<dbReference type="PANTHER" id="PTHR23021">
    <property type="entry name" value="SERPENTINE RECEPTOR, CLASS T"/>
    <property type="match status" value="1"/>
</dbReference>
<keyword evidence="3" id="KW-1185">Reference proteome</keyword>
<feature type="transmembrane region" description="Helical" evidence="1">
    <location>
        <begin position="43"/>
        <end position="62"/>
    </location>
</feature>
<name>A0A0B1T5X9_OESDE</name>
<dbReference type="OrthoDB" id="5843372at2759"/>
<keyword evidence="1" id="KW-1133">Transmembrane helix</keyword>
<feature type="non-terminal residue" evidence="2">
    <location>
        <position position="1"/>
    </location>
</feature>
<accession>A0A0B1T5X9</accession>
<feature type="transmembrane region" description="Helical" evidence="1">
    <location>
        <begin position="12"/>
        <end position="36"/>
    </location>
</feature>
<protein>
    <recommendedName>
        <fullName evidence="4">Serpentine receptor class gamma</fullName>
    </recommendedName>
</protein>
<keyword evidence="1" id="KW-0472">Membrane</keyword>
<evidence type="ECO:0000313" key="2">
    <source>
        <dbReference type="EMBL" id="KHJ91551.1"/>
    </source>
</evidence>
<dbReference type="PANTHER" id="PTHR23021:SF11">
    <property type="entry name" value="SERPENTINE RECEPTOR, CLASS T"/>
    <property type="match status" value="1"/>
</dbReference>
<dbReference type="EMBL" id="KN551974">
    <property type="protein sequence ID" value="KHJ91551.1"/>
    <property type="molecule type" value="Genomic_DNA"/>
</dbReference>
<sequence>LSDRKSGARSYGLATLFFIYGTVIEVTYVLAMIVMLRKRFRRLSCYKIMITLGSPAIVYVLLNRTIQREVLTLLGLRKRAIVNHLQSKLSGSRI</sequence>